<dbReference type="GO" id="GO:0046872">
    <property type="term" value="F:metal ion binding"/>
    <property type="evidence" value="ECO:0007669"/>
    <property type="project" value="InterPro"/>
</dbReference>
<dbReference type="Gene3D" id="3.40.50.261">
    <property type="entry name" value="Succinyl-CoA synthetase domains"/>
    <property type="match status" value="2"/>
</dbReference>
<protein>
    <submittedName>
        <fullName evidence="5">CoA-binding protein</fullName>
    </submittedName>
</protein>
<dbReference type="InterPro" id="IPR013815">
    <property type="entry name" value="ATP_grasp_subdomain_1"/>
</dbReference>
<keyword evidence="3" id="KW-0547">Nucleotide-binding</keyword>
<sequence length="701" mass="73789">MRYDFNELSQLLEPRSVAIIGASADPTRIGGRPIATMLKAGYGGRILPVNPNRDEIQGLTCYSDIETLPEAPEAAIVAVPARAAVDVVDALGRQGCKMITMFTAGFAELGREGRGEQDRLTGIARQYGMRLLGPNTLGCWNVDIGYFGSFTSSLDLGFPLAGNIGMASQSGAFGTHLAAVARRRGIGVPILVTTGNEADITVADAIGWMAQSDRIDVICAYQEGFSDPDRMLAALNAARNADKPVFILKSGRSEVGGRAATSHTASMTGDDAVADEILRAHGAIRVCDTEQMLDFAYVARKRIYPAENSLGVVTVSGGAGIVASDEAEQQELPMPPMPEDAQAELRALLPFCAPVNPVDCTAQALNDLSLFQKFTHAALAKGGYASVICFATTVAGSAAIAPRFLEALAPLRKEFPDRLIVICAVAPPDIVKRYEDAGFLVFEDPCRATRALAAMGRVGKALTMTAAVRQAVPEIPLPPTTPDEFQAKALLSAAGIQISAERLVHDSEQARAAAQEIGFPVVMKIVSPDILHKSDIGGVMLNIGSSDEAASAYHKLIAVARKHHSDARISGVLVAPQITGGVECFMGISRDPSFGAMAAFGLGGIFVELLHDIALRQCPFDEVAAREMILSIRGAPILTGARGRAPVDLDALARSLSRLSVFAAGAGSRLVSVDLNPVLALPEGEGAVALDAVIELEEAEP</sequence>
<dbReference type="PANTHER" id="PTHR42793:SF4">
    <property type="entry name" value="BLL6376 PROTEIN"/>
    <property type="match status" value="1"/>
</dbReference>
<evidence type="ECO:0000256" key="3">
    <source>
        <dbReference type="PROSITE-ProRule" id="PRU00409"/>
    </source>
</evidence>
<dbReference type="Pfam" id="PF13380">
    <property type="entry name" value="CoA_binding_2"/>
    <property type="match status" value="1"/>
</dbReference>
<dbReference type="InterPro" id="IPR003781">
    <property type="entry name" value="CoA-bd"/>
</dbReference>
<keyword evidence="1" id="KW-0816">Tricarboxylic acid cycle</keyword>
<dbReference type="InterPro" id="IPR016102">
    <property type="entry name" value="Succinyl-CoA_synth-like"/>
</dbReference>
<evidence type="ECO:0000313" key="6">
    <source>
        <dbReference type="Proteomes" id="UP000284202"/>
    </source>
</evidence>
<name>A0A418SQJ8_9RHOB</name>
<proteinExistence type="inferred from homology"/>
<evidence type="ECO:0000256" key="1">
    <source>
        <dbReference type="ARBA" id="ARBA00022532"/>
    </source>
</evidence>
<comment type="similarity">
    <text evidence="2">In the N-terminal section; belongs to the acetate CoA ligase alpha subunit family.</text>
</comment>
<dbReference type="PROSITE" id="PS50975">
    <property type="entry name" value="ATP_GRASP"/>
    <property type="match status" value="1"/>
</dbReference>
<dbReference type="InterPro" id="IPR032875">
    <property type="entry name" value="Succ_CoA_lig_flav_dom"/>
</dbReference>
<reference evidence="6" key="1">
    <citation type="submission" date="2018-09" db="EMBL/GenBank/DDBJ databases">
        <title>Acidovorax cavernicola nov. sp. isolated from Gruta de las Maravillas (Aracena, Spain).</title>
        <authorList>
            <person name="Jurado V."/>
            <person name="Gutierrez-Patricio S."/>
            <person name="Gonzalez-Pimentel J.L."/>
            <person name="Miller A.Z."/>
            <person name="Laiz L."/>
            <person name="Saiz-Jimenez C."/>
        </authorList>
    </citation>
    <scope>NUCLEOTIDE SEQUENCE [LARGE SCALE GENOMIC DNA]</scope>
    <source>
        <strain evidence="6">1011MAR3C25</strain>
    </source>
</reference>
<dbReference type="Proteomes" id="UP000284202">
    <property type="component" value="Unassembled WGS sequence"/>
</dbReference>
<dbReference type="EMBL" id="QZCG01000012">
    <property type="protein sequence ID" value="RJE83182.1"/>
    <property type="molecule type" value="Genomic_DNA"/>
</dbReference>
<evidence type="ECO:0000313" key="5">
    <source>
        <dbReference type="EMBL" id="RJE83182.1"/>
    </source>
</evidence>
<dbReference type="InterPro" id="IPR011761">
    <property type="entry name" value="ATP-grasp"/>
</dbReference>
<dbReference type="RefSeq" id="WP_119751031.1">
    <property type="nucleotide sequence ID" value="NZ_QZCG01000012.1"/>
</dbReference>
<dbReference type="Gene3D" id="3.30.1490.20">
    <property type="entry name" value="ATP-grasp fold, A domain"/>
    <property type="match status" value="1"/>
</dbReference>
<comment type="caution">
    <text evidence="5">The sequence shown here is derived from an EMBL/GenBank/DDBJ whole genome shotgun (WGS) entry which is preliminary data.</text>
</comment>
<dbReference type="GO" id="GO:0005524">
    <property type="term" value="F:ATP binding"/>
    <property type="evidence" value="ECO:0007669"/>
    <property type="project" value="UniProtKB-UniRule"/>
</dbReference>
<dbReference type="SUPFAM" id="SSF56059">
    <property type="entry name" value="Glutathione synthetase ATP-binding domain-like"/>
    <property type="match status" value="1"/>
</dbReference>
<evidence type="ECO:0000259" key="4">
    <source>
        <dbReference type="PROSITE" id="PS50975"/>
    </source>
</evidence>
<dbReference type="Pfam" id="PF13607">
    <property type="entry name" value="Succ_CoA_lig"/>
    <property type="match status" value="1"/>
</dbReference>
<dbReference type="Gene3D" id="3.40.50.720">
    <property type="entry name" value="NAD(P)-binding Rossmann-like Domain"/>
    <property type="match status" value="1"/>
</dbReference>
<gene>
    <name evidence="5" type="ORF">D3P04_17170</name>
</gene>
<organism evidence="5 6">
    <name type="scientific">Paracoccus onubensis</name>
    <dbReference type="NCBI Taxonomy" id="1675788"/>
    <lineage>
        <taxon>Bacteria</taxon>
        <taxon>Pseudomonadati</taxon>
        <taxon>Pseudomonadota</taxon>
        <taxon>Alphaproteobacteria</taxon>
        <taxon>Rhodobacterales</taxon>
        <taxon>Paracoccaceae</taxon>
        <taxon>Paracoccus</taxon>
    </lineage>
</organism>
<dbReference type="SUPFAM" id="SSF51735">
    <property type="entry name" value="NAD(P)-binding Rossmann-fold domains"/>
    <property type="match status" value="1"/>
</dbReference>
<feature type="domain" description="ATP-grasp" evidence="4">
    <location>
        <begin position="488"/>
        <end position="524"/>
    </location>
</feature>
<dbReference type="FunFam" id="3.30.1490.20:FF:000020">
    <property type="entry name" value="Protein lysine acetyltransferase"/>
    <property type="match status" value="1"/>
</dbReference>
<dbReference type="GO" id="GO:0006099">
    <property type="term" value="P:tricarboxylic acid cycle"/>
    <property type="evidence" value="ECO:0007669"/>
    <property type="project" value="UniProtKB-KW"/>
</dbReference>
<dbReference type="InterPro" id="IPR036291">
    <property type="entry name" value="NAD(P)-bd_dom_sf"/>
</dbReference>
<dbReference type="SUPFAM" id="SSF52210">
    <property type="entry name" value="Succinyl-CoA synthetase domains"/>
    <property type="match status" value="2"/>
</dbReference>
<dbReference type="AlphaFoldDB" id="A0A418SQJ8"/>
<keyword evidence="3" id="KW-0067">ATP-binding</keyword>
<dbReference type="PANTHER" id="PTHR42793">
    <property type="entry name" value="COA BINDING DOMAIN CONTAINING PROTEIN"/>
    <property type="match status" value="1"/>
</dbReference>
<dbReference type="Pfam" id="PF13549">
    <property type="entry name" value="ATP-grasp_5"/>
    <property type="match status" value="1"/>
</dbReference>
<dbReference type="Gene3D" id="3.30.470.20">
    <property type="entry name" value="ATP-grasp fold, B domain"/>
    <property type="match status" value="1"/>
</dbReference>
<evidence type="ECO:0000256" key="2">
    <source>
        <dbReference type="ARBA" id="ARBA00060888"/>
    </source>
</evidence>
<accession>A0A418SQJ8</accession>
<dbReference type="SMART" id="SM00881">
    <property type="entry name" value="CoA_binding"/>
    <property type="match status" value="1"/>
</dbReference>
<keyword evidence="6" id="KW-1185">Reference proteome</keyword>
<dbReference type="OrthoDB" id="9807426at2"/>